<feature type="transmembrane region" description="Helical" evidence="8">
    <location>
        <begin position="127"/>
        <end position="145"/>
    </location>
</feature>
<feature type="compositionally biased region" description="Acidic residues" evidence="7">
    <location>
        <begin position="772"/>
        <end position="787"/>
    </location>
</feature>
<feature type="transmembrane region" description="Helical" evidence="8">
    <location>
        <begin position="941"/>
        <end position="962"/>
    </location>
</feature>
<keyword evidence="3" id="KW-0547">Nucleotide-binding</keyword>
<feature type="transmembrane region" description="Helical" evidence="8">
    <location>
        <begin position="908"/>
        <end position="934"/>
    </location>
</feature>
<dbReference type="InterPro" id="IPR003439">
    <property type="entry name" value="ABC_transporter-like_ATP-bd"/>
</dbReference>
<dbReference type="PANTHER" id="PTHR19229">
    <property type="entry name" value="ATP-BINDING CASSETTE TRANSPORTER SUBFAMILY A ABCA"/>
    <property type="match status" value="1"/>
</dbReference>
<evidence type="ECO:0000313" key="10">
    <source>
        <dbReference type="EMBL" id="EDV48433.1"/>
    </source>
</evidence>
<dbReference type="Pfam" id="PF12698">
    <property type="entry name" value="ABC2_membrane_3"/>
    <property type="match status" value="2"/>
</dbReference>
<dbReference type="GO" id="GO:0016020">
    <property type="term" value="C:membrane"/>
    <property type="evidence" value="ECO:0007669"/>
    <property type="project" value="UniProtKB-SubCell"/>
</dbReference>
<name>B3NZ30_DROER</name>
<keyword evidence="2 8" id="KW-0812">Transmembrane</keyword>
<dbReference type="InterPro" id="IPR013525">
    <property type="entry name" value="ABC2_TM"/>
</dbReference>
<feature type="compositionally biased region" description="Basic and acidic residues" evidence="7">
    <location>
        <begin position="1408"/>
        <end position="1423"/>
    </location>
</feature>
<feature type="region of interest" description="Disordered" evidence="7">
    <location>
        <begin position="761"/>
        <end position="810"/>
    </location>
</feature>
<dbReference type="InterPro" id="IPR026082">
    <property type="entry name" value="ABCA"/>
</dbReference>
<dbReference type="KEGG" id="der:6553949"/>
<evidence type="ECO:0000313" key="11">
    <source>
        <dbReference type="Proteomes" id="UP000008711"/>
    </source>
</evidence>
<feature type="transmembrane region" description="Helical" evidence="8">
    <location>
        <begin position="93"/>
        <end position="115"/>
    </location>
</feature>
<dbReference type="GO" id="GO:0005319">
    <property type="term" value="F:lipid transporter activity"/>
    <property type="evidence" value="ECO:0007669"/>
    <property type="project" value="TreeGrafter"/>
</dbReference>
<dbReference type="FunFam" id="3.40.50.300:FF:002275">
    <property type="entry name" value="ATP-binding cassette, subfamily A (ABC1), member 16"/>
    <property type="match status" value="1"/>
</dbReference>
<evidence type="ECO:0000256" key="3">
    <source>
        <dbReference type="ARBA" id="ARBA00022741"/>
    </source>
</evidence>
<dbReference type="Proteomes" id="UP000008711">
    <property type="component" value="Unassembled WGS sequence"/>
</dbReference>
<feature type="domain" description="ABC transporter" evidence="9">
    <location>
        <begin position="290"/>
        <end position="519"/>
    </location>
</feature>
<evidence type="ECO:0000256" key="5">
    <source>
        <dbReference type="ARBA" id="ARBA00022989"/>
    </source>
</evidence>
<gene>
    <name evidence="10" type="primary">Dere\GG23636</name>
    <name evidence="10" type="ORF">Dere_GG23636</name>
</gene>
<dbReference type="PROSITE" id="PS00211">
    <property type="entry name" value="ABC_TRANSPORTER_1"/>
    <property type="match status" value="1"/>
</dbReference>
<dbReference type="GO" id="GO:0005524">
    <property type="term" value="F:ATP binding"/>
    <property type="evidence" value="ECO:0007669"/>
    <property type="project" value="UniProtKB-KW"/>
</dbReference>
<feature type="region of interest" description="Disordered" evidence="7">
    <location>
        <begin position="1379"/>
        <end position="1456"/>
    </location>
</feature>
<feature type="transmembrane region" description="Helical" evidence="8">
    <location>
        <begin position="968"/>
        <end position="987"/>
    </location>
</feature>
<dbReference type="InterPro" id="IPR017871">
    <property type="entry name" value="ABC_transporter-like_CS"/>
</dbReference>
<dbReference type="OrthoDB" id="10255969at2759"/>
<feature type="compositionally biased region" description="Polar residues" evidence="7">
    <location>
        <begin position="1424"/>
        <end position="1436"/>
    </location>
</feature>
<dbReference type="InterPro" id="IPR027417">
    <property type="entry name" value="P-loop_NTPase"/>
</dbReference>
<evidence type="ECO:0000256" key="8">
    <source>
        <dbReference type="SAM" id="Phobius"/>
    </source>
</evidence>
<accession>B3NZ30</accession>
<dbReference type="Gene3D" id="3.40.50.300">
    <property type="entry name" value="P-loop containing nucleotide triphosphate hydrolases"/>
    <property type="match status" value="2"/>
</dbReference>
<feature type="transmembrane region" description="Helical" evidence="8">
    <location>
        <begin position="165"/>
        <end position="186"/>
    </location>
</feature>
<dbReference type="HOGENOM" id="CLU_000604_19_1_1"/>
<proteinExistence type="predicted"/>
<dbReference type="OMA" id="PIAMNLV"/>
<dbReference type="InterPro" id="IPR003593">
    <property type="entry name" value="AAA+_ATPase"/>
</dbReference>
<feature type="transmembrane region" description="Helical" evidence="8">
    <location>
        <begin position="880"/>
        <end position="902"/>
    </location>
</feature>
<dbReference type="GO" id="GO:0140359">
    <property type="term" value="F:ABC-type transporter activity"/>
    <property type="evidence" value="ECO:0007669"/>
    <property type="project" value="InterPro"/>
</dbReference>
<dbReference type="PANTHER" id="PTHR19229:SF250">
    <property type="entry name" value="ABC TRANSPORTER DOMAIN-CONTAINING PROTEIN-RELATED"/>
    <property type="match status" value="1"/>
</dbReference>
<evidence type="ECO:0000256" key="1">
    <source>
        <dbReference type="ARBA" id="ARBA00004141"/>
    </source>
</evidence>
<dbReference type="eggNOG" id="KOG0059">
    <property type="taxonomic scope" value="Eukaryota"/>
</dbReference>
<feature type="domain" description="ABC transporter" evidence="9">
    <location>
        <begin position="1079"/>
        <end position="1311"/>
    </location>
</feature>
<evidence type="ECO:0000256" key="2">
    <source>
        <dbReference type="ARBA" id="ARBA00022692"/>
    </source>
</evidence>
<feature type="transmembrane region" description="Helical" evidence="8">
    <location>
        <begin position="20"/>
        <end position="42"/>
    </location>
</feature>
<protein>
    <submittedName>
        <fullName evidence="10">GG23636</fullName>
    </submittedName>
</protein>
<keyword evidence="4" id="KW-0067">ATP-binding</keyword>
<keyword evidence="5 8" id="KW-1133">Transmembrane helix</keyword>
<feature type="transmembrane region" description="Helical" evidence="8">
    <location>
        <begin position="198"/>
        <end position="223"/>
    </location>
</feature>
<dbReference type="PROSITE" id="PS50893">
    <property type="entry name" value="ABC_TRANSPORTER_2"/>
    <property type="match status" value="2"/>
</dbReference>
<organism evidence="10 11">
    <name type="scientific">Drosophila erecta</name>
    <name type="common">Fruit fly</name>
    <dbReference type="NCBI Taxonomy" id="7220"/>
    <lineage>
        <taxon>Eukaryota</taxon>
        <taxon>Metazoa</taxon>
        <taxon>Ecdysozoa</taxon>
        <taxon>Arthropoda</taxon>
        <taxon>Hexapoda</taxon>
        <taxon>Insecta</taxon>
        <taxon>Pterygota</taxon>
        <taxon>Neoptera</taxon>
        <taxon>Endopterygota</taxon>
        <taxon>Diptera</taxon>
        <taxon>Brachycera</taxon>
        <taxon>Muscomorpha</taxon>
        <taxon>Ephydroidea</taxon>
        <taxon>Drosophilidae</taxon>
        <taxon>Drosophila</taxon>
        <taxon>Sophophora</taxon>
    </lineage>
</organism>
<feature type="transmembrane region" description="Helical" evidence="8">
    <location>
        <begin position="63"/>
        <end position="87"/>
    </location>
</feature>
<evidence type="ECO:0000256" key="6">
    <source>
        <dbReference type="ARBA" id="ARBA00023136"/>
    </source>
</evidence>
<dbReference type="CDD" id="cd03263">
    <property type="entry name" value="ABC_subfamily_A"/>
    <property type="match status" value="2"/>
</dbReference>
<dbReference type="GO" id="GO:0016887">
    <property type="term" value="F:ATP hydrolysis activity"/>
    <property type="evidence" value="ECO:0007669"/>
    <property type="project" value="InterPro"/>
</dbReference>
<feature type="transmembrane region" description="Helical" evidence="8">
    <location>
        <begin position="835"/>
        <end position="859"/>
    </location>
</feature>
<reference evidence="10 11" key="2">
    <citation type="journal article" date="2008" name="Bioinformatics">
        <title>Assembly reconciliation.</title>
        <authorList>
            <person name="Zimin A.V."/>
            <person name="Smith D.R."/>
            <person name="Sutton G."/>
            <person name="Yorke J.A."/>
        </authorList>
    </citation>
    <scope>NUCLEOTIDE SEQUENCE [LARGE SCALE GENOMIC DNA]</scope>
    <source>
        <strain evidence="10 11">TSC#14021-0224.01</strain>
    </source>
</reference>
<reference evidence="10 11" key="1">
    <citation type="journal article" date="2007" name="Nature">
        <title>Evolution of genes and genomes on the Drosophila phylogeny.</title>
        <authorList>
            <consortium name="Drosophila 12 Genomes Consortium"/>
            <person name="Clark A.G."/>
            <person name="Eisen M.B."/>
            <person name="Smith D.R."/>
            <person name="Bergman C.M."/>
            <person name="Oliver B."/>
            <person name="Markow T.A."/>
            <person name="Kaufman T.C."/>
            <person name="Kellis M."/>
            <person name="Gelbart W."/>
            <person name="Iyer V.N."/>
            <person name="Pollard D.A."/>
            <person name="Sackton T.B."/>
            <person name="Larracuente A.M."/>
            <person name="Singh N.D."/>
            <person name="Abad J.P."/>
            <person name="Abt D.N."/>
            <person name="Adryan B."/>
            <person name="Aguade M."/>
            <person name="Akashi H."/>
            <person name="Anderson W.W."/>
            <person name="Aquadro C.F."/>
            <person name="Ardell D.H."/>
            <person name="Arguello R."/>
            <person name="Artieri C.G."/>
            <person name="Barbash D.A."/>
            <person name="Barker D."/>
            <person name="Barsanti P."/>
            <person name="Batterham P."/>
            <person name="Batzoglou S."/>
            <person name="Begun D."/>
            <person name="Bhutkar A."/>
            <person name="Blanco E."/>
            <person name="Bosak S.A."/>
            <person name="Bradley R.K."/>
            <person name="Brand A.D."/>
            <person name="Brent M.R."/>
            <person name="Brooks A.N."/>
            <person name="Brown R.H."/>
            <person name="Butlin R.K."/>
            <person name="Caggese C."/>
            <person name="Calvi B.R."/>
            <person name="Bernardo de Carvalho A."/>
            <person name="Caspi A."/>
            <person name="Castrezana S."/>
            <person name="Celniker S.E."/>
            <person name="Chang J.L."/>
            <person name="Chapple C."/>
            <person name="Chatterji S."/>
            <person name="Chinwalla A."/>
            <person name="Civetta A."/>
            <person name="Clifton S.W."/>
            <person name="Comeron J.M."/>
            <person name="Costello J.C."/>
            <person name="Coyne J.A."/>
            <person name="Daub J."/>
            <person name="David R.G."/>
            <person name="Delcher A.L."/>
            <person name="Delehaunty K."/>
            <person name="Do C.B."/>
            <person name="Ebling H."/>
            <person name="Edwards K."/>
            <person name="Eickbush T."/>
            <person name="Evans J.D."/>
            <person name="Filipski A."/>
            <person name="Findeiss S."/>
            <person name="Freyhult E."/>
            <person name="Fulton L."/>
            <person name="Fulton R."/>
            <person name="Garcia A.C."/>
            <person name="Gardiner A."/>
            <person name="Garfield D.A."/>
            <person name="Garvin B.E."/>
            <person name="Gibson G."/>
            <person name="Gilbert D."/>
            <person name="Gnerre S."/>
            <person name="Godfrey J."/>
            <person name="Good R."/>
            <person name="Gotea V."/>
            <person name="Gravely B."/>
            <person name="Greenberg A.J."/>
            <person name="Griffiths-Jones S."/>
            <person name="Gross S."/>
            <person name="Guigo R."/>
            <person name="Gustafson E.A."/>
            <person name="Haerty W."/>
            <person name="Hahn M.W."/>
            <person name="Halligan D.L."/>
            <person name="Halpern A.L."/>
            <person name="Halter G.M."/>
            <person name="Han M.V."/>
            <person name="Heger A."/>
            <person name="Hillier L."/>
            <person name="Hinrichs A.S."/>
            <person name="Holmes I."/>
            <person name="Hoskins R.A."/>
            <person name="Hubisz M.J."/>
            <person name="Hultmark D."/>
            <person name="Huntley M.A."/>
            <person name="Jaffe D.B."/>
            <person name="Jagadeeshan S."/>
            <person name="Jeck W.R."/>
            <person name="Johnson J."/>
            <person name="Jones C.D."/>
            <person name="Jordan W.C."/>
            <person name="Karpen G.H."/>
            <person name="Kataoka E."/>
            <person name="Keightley P.D."/>
            <person name="Kheradpour P."/>
            <person name="Kirkness E.F."/>
            <person name="Koerich L.B."/>
            <person name="Kristiansen K."/>
            <person name="Kudrna D."/>
            <person name="Kulathinal R.J."/>
            <person name="Kumar S."/>
            <person name="Kwok R."/>
            <person name="Lander E."/>
            <person name="Langley C.H."/>
            <person name="Lapoint R."/>
            <person name="Lazzaro B.P."/>
            <person name="Lee S.J."/>
            <person name="Levesque L."/>
            <person name="Li R."/>
            <person name="Lin C.F."/>
            <person name="Lin M.F."/>
            <person name="Lindblad-Toh K."/>
            <person name="Llopart A."/>
            <person name="Long M."/>
            <person name="Low L."/>
            <person name="Lozovsky E."/>
            <person name="Lu J."/>
            <person name="Luo M."/>
            <person name="Machado C.A."/>
            <person name="Makalowski W."/>
            <person name="Marzo M."/>
            <person name="Matsuda M."/>
            <person name="Matzkin L."/>
            <person name="McAllister B."/>
            <person name="McBride C.S."/>
            <person name="McKernan B."/>
            <person name="McKernan K."/>
            <person name="Mendez-Lago M."/>
            <person name="Minx P."/>
            <person name="Mollenhauer M.U."/>
            <person name="Montooth K."/>
            <person name="Mount S.M."/>
            <person name="Mu X."/>
            <person name="Myers E."/>
            <person name="Negre B."/>
            <person name="Newfeld S."/>
            <person name="Nielsen R."/>
            <person name="Noor M.A."/>
            <person name="O'Grady P."/>
            <person name="Pachter L."/>
            <person name="Papaceit M."/>
            <person name="Parisi M.J."/>
            <person name="Parisi M."/>
            <person name="Parts L."/>
            <person name="Pedersen J.S."/>
            <person name="Pesole G."/>
            <person name="Phillippy A.M."/>
            <person name="Ponting C.P."/>
            <person name="Pop M."/>
            <person name="Porcelli D."/>
            <person name="Powell J.R."/>
            <person name="Prohaska S."/>
            <person name="Pruitt K."/>
            <person name="Puig M."/>
            <person name="Quesneville H."/>
            <person name="Ram K.R."/>
            <person name="Rand D."/>
            <person name="Rasmussen M.D."/>
            <person name="Reed L.K."/>
            <person name="Reenan R."/>
            <person name="Reily A."/>
            <person name="Remington K.A."/>
            <person name="Rieger T.T."/>
            <person name="Ritchie M.G."/>
            <person name="Robin C."/>
            <person name="Rogers Y.H."/>
            <person name="Rohde C."/>
            <person name="Rozas J."/>
            <person name="Rubenfield M.J."/>
            <person name="Ruiz A."/>
            <person name="Russo S."/>
            <person name="Salzberg S.L."/>
            <person name="Sanchez-Gracia A."/>
            <person name="Saranga D.J."/>
            <person name="Sato H."/>
            <person name="Schaeffer S.W."/>
            <person name="Schatz M.C."/>
            <person name="Schlenke T."/>
            <person name="Schwartz R."/>
            <person name="Segarra C."/>
            <person name="Singh R.S."/>
            <person name="Sirot L."/>
            <person name="Sirota M."/>
            <person name="Sisneros N.B."/>
            <person name="Smith C.D."/>
            <person name="Smith T.F."/>
            <person name="Spieth J."/>
            <person name="Stage D.E."/>
            <person name="Stark A."/>
            <person name="Stephan W."/>
            <person name="Strausberg R.L."/>
            <person name="Strempel S."/>
            <person name="Sturgill D."/>
            <person name="Sutton G."/>
            <person name="Sutton G.G."/>
            <person name="Tao W."/>
            <person name="Teichmann S."/>
            <person name="Tobari Y.N."/>
            <person name="Tomimura Y."/>
            <person name="Tsolas J.M."/>
            <person name="Valente V.L."/>
            <person name="Venter E."/>
            <person name="Venter J.C."/>
            <person name="Vicario S."/>
            <person name="Vieira F.G."/>
            <person name="Vilella A.J."/>
            <person name="Villasante A."/>
            <person name="Walenz B."/>
            <person name="Wang J."/>
            <person name="Wasserman M."/>
            <person name="Watts T."/>
            <person name="Wilson D."/>
            <person name="Wilson R.K."/>
            <person name="Wing R.A."/>
            <person name="Wolfner M.F."/>
            <person name="Wong A."/>
            <person name="Wong G.K."/>
            <person name="Wu C.I."/>
            <person name="Wu G."/>
            <person name="Yamamoto D."/>
            <person name="Yang H.P."/>
            <person name="Yang S.P."/>
            <person name="Yorke J.A."/>
            <person name="Yoshida K."/>
            <person name="Zdobnov E."/>
            <person name="Zhang P."/>
            <person name="Zhang Y."/>
            <person name="Zimin A.V."/>
            <person name="Baldwin J."/>
            <person name="Abdouelleil A."/>
            <person name="Abdulkadir J."/>
            <person name="Abebe A."/>
            <person name="Abera B."/>
            <person name="Abreu J."/>
            <person name="Acer S.C."/>
            <person name="Aftuck L."/>
            <person name="Alexander A."/>
            <person name="An P."/>
            <person name="Anderson E."/>
            <person name="Anderson S."/>
            <person name="Arachi H."/>
            <person name="Azer M."/>
            <person name="Bachantsang P."/>
            <person name="Barry A."/>
            <person name="Bayul T."/>
            <person name="Berlin A."/>
            <person name="Bessette D."/>
            <person name="Bloom T."/>
            <person name="Blye J."/>
            <person name="Boguslavskiy L."/>
            <person name="Bonnet C."/>
            <person name="Boukhgalter B."/>
            <person name="Bourzgui I."/>
            <person name="Brown A."/>
            <person name="Cahill P."/>
            <person name="Channer S."/>
            <person name="Cheshatsang Y."/>
            <person name="Chuda L."/>
            <person name="Citroen M."/>
            <person name="Collymore A."/>
            <person name="Cooke P."/>
            <person name="Costello M."/>
            <person name="D'Aco K."/>
            <person name="Daza R."/>
            <person name="De Haan G."/>
            <person name="DeGray S."/>
            <person name="DeMaso C."/>
            <person name="Dhargay N."/>
            <person name="Dooley K."/>
            <person name="Dooley E."/>
            <person name="Doricent M."/>
            <person name="Dorje P."/>
            <person name="Dorjee K."/>
            <person name="Dupes A."/>
            <person name="Elong R."/>
            <person name="Falk J."/>
            <person name="Farina A."/>
            <person name="Faro S."/>
            <person name="Ferguson D."/>
            <person name="Fisher S."/>
            <person name="Foley C.D."/>
            <person name="Franke A."/>
            <person name="Friedrich D."/>
            <person name="Gadbois L."/>
            <person name="Gearin G."/>
            <person name="Gearin C.R."/>
            <person name="Giannoukos G."/>
            <person name="Goode T."/>
            <person name="Graham J."/>
            <person name="Grandbois E."/>
            <person name="Grewal S."/>
            <person name="Gyaltsen K."/>
            <person name="Hafez N."/>
            <person name="Hagos B."/>
            <person name="Hall J."/>
            <person name="Henson C."/>
            <person name="Hollinger A."/>
            <person name="Honan T."/>
            <person name="Huard M.D."/>
            <person name="Hughes L."/>
            <person name="Hurhula B."/>
            <person name="Husby M.E."/>
            <person name="Kamat A."/>
            <person name="Kanga B."/>
            <person name="Kashin S."/>
            <person name="Khazanovich D."/>
            <person name="Kisner P."/>
            <person name="Lance K."/>
            <person name="Lara M."/>
            <person name="Lee W."/>
            <person name="Lennon N."/>
            <person name="Letendre F."/>
            <person name="LeVine R."/>
            <person name="Lipovsky A."/>
            <person name="Liu X."/>
            <person name="Liu J."/>
            <person name="Liu S."/>
            <person name="Lokyitsang T."/>
            <person name="Lokyitsang Y."/>
            <person name="Lubonja R."/>
            <person name="Lui A."/>
            <person name="MacDonald P."/>
            <person name="Magnisalis V."/>
            <person name="Maru K."/>
            <person name="Matthews C."/>
            <person name="McCusker W."/>
            <person name="McDonough S."/>
            <person name="Mehta T."/>
            <person name="Meldrim J."/>
            <person name="Meneus L."/>
            <person name="Mihai O."/>
            <person name="Mihalev A."/>
            <person name="Mihova T."/>
            <person name="Mittelman R."/>
            <person name="Mlenga V."/>
            <person name="Montmayeur A."/>
            <person name="Mulrain L."/>
            <person name="Navidi A."/>
            <person name="Naylor J."/>
            <person name="Negash T."/>
            <person name="Nguyen T."/>
            <person name="Nguyen N."/>
            <person name="Nicol R."/>
            <person name="Norbu C."/>
            <person name="Norbu N."/>
            <person name="Novod N."/>
            <person name="O'Neill B."/>
            <person name="Osman S."/>
            <person name="Markiewicz E."/>
            <person name="Oyono O.L."/>
            <person name="Patti C."/>
            <person name="Phunkhang P."/>
            <person name="Pierre F."/>
            <person name="Priest M."/>
            <person name="Raghuraman S."/>
            <person name="Rege F."/>
            <person name="Reyes R."/>
            <person name="Rise C."/>
            <person name="Rogov P."/>
            <person name="Ross K."/>
            <person name="Ryan E."/>
            <person name="Settipalli S."/>
            <person name="Shea T."/>
            <person name="Sherpa N."/>
            <person name="Shi L."/>
            <person name="Shih D."/>
            <person name="Sparrow T."/>
            <person name="Spaulding J."/>
            <person name="Stalker J."/>
            <person name="Stange-Thomann N."/>
            <person name="Stavropoulos S."/>
            <person name="Stone C."/>
            <person name="Strader C."/>
            <person name="Tesfaye S."/>
            <person name="Thomson T."/>
            <person name="Thoulutsang Y."/>
            <person name="Thoulutsang D."/>
            <person name="Topham K."/>
            <person name="Topping I."/>
            <person name="Tsamla T."/>
            <person name="Vassiliev H."/>
            <person name="Vo A."/>
            <person name="Wangchuk T."/>
            <person name="Wangdi T."/>
            <person name="Weiand M."/>
            <person name="Wilkinson J."/>
            <person name="Wilson A."/>
            <person name="Yadav S."/>
            <person name="Young G."/>
            <person name="Yu Q."/>
            <person name="Zembek L."/>
            <person name="Zhong D."/>
            <person name="Zimmer A."/>
            <person name="Zwirko Z."/>
            <person name="Jaffe D.B."/>
            <person name="Alvarez P."/>
            <person name="Brockman W."/>
            <person name="Butler J."/>
            <person name="Chin C."/>
            <person name="Gnerre S."/>
            <person name="Grabherr M."/>
            <person name="Kleber M."/>
            <person name="Mauceli E."/>
            <person name="MacCallum I."/>
        </authorList>
    </citation>
    <scope>NUCLEOTIDE SEQUENCE [LARGE SCALE GENOMIC DNA]</scope>
    <source>
        <strain evidence="10 11">TSC#14021-0224.01</strain>
    </source>
</reference>
<keyword evidence="6 8" id="KW-0472">Membrane</keyword>
<evidence type="ECO:0000256" key="7">
    <source>
        <dbReference type="SAM" id="MobiDB-lite"/>
    </source>
</evidence>
<dbReference type="SMART" id="SM00382">
    <property type="entry name" value="AAA"/>
    <property type="match status" value="2"/>
</dbReference>
<dbReference type="SUPFAM" id="SSF52540">
    <property type="entry name" value="P-loop containing nucleoside triphosphate hydrolases"/>
    <property type="match status" value="2"/>
</dbReference>
<dbReference type="PhylomeDB" id="B3NZ30"/>
<evidence type="ECO:0000259" key="9">
    <source>
        <dbReference type="PROSITE" id="PS50893"/>
    </source>
</evidence>
<dbReference type="EMBL" id="CH954181">
    <property type="protein sequence ID" value="EDV48433.1"/>
    <property type="molecule type" value="Genomic_DNA"/>
</dbReference>
<evidence type="ECO:0000256" key="4">
    <source>
        <dbReference type="ARBA" id="ARBA00022840"/>
    </source>
</evidence>
<sequence length="1456" mass="163369">MNHFPYPLYVPNHYAESAKAMTYMTLTSFFLPCITIAKYVVAEKERQQKAILNAMGFSNSIHWLAWYTKSMLLMMLCVIIMIIIFAIGSVYEFSNLICLSIVLLVYVHSLVLFAFFVSSFFSKSSSALVATLLIYLATAIPFLIVGAETSSVASQTAASFGVNSALFYILASVATMEMQSVGLQWHTMAHTASNGHKLSIMVHMLIMFTISWIELLICLYIEAMRPGDFEVPQPWNFPCQSRYWCPFRYVSSAGRGNSSLHNLSGQPFINLDDQTQENFQKVPSNKKIGVEVRSLSKAIGYHTVVKSLFFNVHENEITALVGHKGSGKTTTLLMLCGIVQPTTGTALINGHDIVTEPKLAKGCLGICTQNSALFKGMSARDHIYFFSRIKGYTKNEAMMESNIYIGKLNLVDWQKRDAMKLSPGNQRQLSLACALCAGSKVILCDELSSGLDPVGRHELWRFLQKEKRGRTILLTTELLEEGEILADRIAIMSEGQIVAYGTSGYIKQLEYTSYTLSCQMAPNSKADKLTDLVKFYMITTTPVFRGATVIYKLPRSKLDRFPEFFQQLESNKKGLDVVSFGLSDTSLDGIYLSLEYCQVLRSRGGADSEEVLATASSEKGSPQTYIPPVLPLSLDYYSYDDMIILLEINKDLYKGEGDAYVKSVKEPATVQRIGSIFSYIHKASPLVRRDIRRKYVCGASFNNLSTVTAWFNSDAFEHSAPIAMNLVYNALGKAVFEDNDFSISVSRGDLHDYVIKDKVSGKKHRSKRQNEPDYEDYPDYDIQENDDNIVKPHTSTTPPNDDSIHRPSDGNQLAAEMSISEASSTLQNEKGKRRLLLGAIITITAYIALALSIFSVFVTKERVQCLKLQQEIYGVTLSHFWLTHFLGDLLIFAIYMAALTIAVHQLTIWYQVFIMLLLIGFACLPFVYLCSFLFRQPISAFAGNFTILVVTGGLLFCTLFMLSSLTDVNFRTVFAILPMYVGAFGLFKCLASREYCRREVLPPINDLDCKFGTCNVFCACKPANNWIEVWLLIIHCLVGLLFLWFSTFGYQIGYRFKPKQMNRNWDNYVKNSKVLDEEKRVSQIQKHEHEEYPLIVDQLYNTSINSDDCFGLLGAKGAGKTSIFRMIAGDTSMTYGNIYVRGHSLREHRKAAKMEVGYCPQGDMAPKFLTGRQMLRIYCLLHGVPKKDIKAMSEKLAIEFGFKELLDREIRTYSGGQRRKLNVALAIDSGSVLCLDEPNGNVDPTTRRFICHKLEAVKRSGRPILLTTQSLDEADALCSTVGLLVYGEMMCVGSLQQVRSEVSNTMVIRLKVNASSSAEKEALENCLIYYININVTTLSNLFYQMEQIRNEGGLLQDYSITQVSLDELYKILDEEEDPMLIGSTNNSDGPDDKQSQRRNIVSDTDIIMGKDERKGVDKEDKTGPKSSENNKQVIKRSTTSSESTDSDEMVANKGGK</sequence>
<feature type="transmembrane region" description="Helical" evidence="8">
    <location>
        <begin position="1029"/>
        <end position="1050"/>
    </location>
</feature>
<dbReference type="Pfam" id="PF00005">
    <property type="entry name" value="ABC_tran"/>
    <property type="match status" value="2"/>
</dbReference>
<keyword evidence="11" id="KW-1185">Reference proteome</keyword>
<comment type="subcellular location">
    <subcellularLocation>
        <location evidence="1">Membrane</location>
        <topology evidence="1">Multi-pass membrane protein</topology>
    </subcellularLocation>
</comment>